<keyword evidence="5" id="KW-0804">Transcription</keyword>
<proteinExistence type="inferred from homology"/>
<dbReference type="InterPro" id="IPR036388">
    <property type="entry name" value="WH-like_DNA-bd_sf"/>
</dbReference>
<dbReference type="Gene3D" id="1.10.10.10">
    <property type="entry name" value="Winged helix-like DNA-binding domain superfamily/Winged helix DNA-binding domain"/>
    <property type="match status" value="1"/>
</dbReference>
<accession>A0A1C4ZH70</accession>
<feature type="domain" description="RNA polymerase sigma factor 70 region 4 type 2" evidence="7">
    <location>
        <begin position="98"/>
        <end position="150"/>
    </location>
</feature>
<dbReference type="RefSeq" id="WP_091269768.1">
    <property type="nucleotide sequence ID" value="NZ_FMCS01000014.1"/>
</dbReference>
<dbReference type="Gene3D" id="1.10.1740.10">
    <property type="match status" value="1"/>
</dbReference>
<evidence type="ECO:0000259" key="7">
    <source>
        <dbReference type="Pfam" id="PF08281"/>
    </source>
</evidence>
<evidence type="ECO:0000256" key="5">
    <source>
        <dbReference type="ARBA" id="ARBA00023163"/>
    </source>
</evidence>
<dbReference type="PANTHER" id="PTHR43133:SF50">
    <property type="entry name" value="ECF RNA POLYMERASE SIGMA FACTOR SIGM"/>
    <property type="match status" value="1"/>
</dbReference>
<keyword evidence="2" id="KW-0805">Transcription regulation</keyword>
<dbReference type="GO" id="GO:0006352">
    <property type="term" value="P:DNA-templated transcription initiation"/>
    <property type="evidence" value="ECO:0007669"/>
    <property type="project" value="InterPro"/>
</dbReference>
<dbReference type="InterPro" id="IPR013249">
    <property type="entry name" value="RNA_pol_sigma70_r4_t2"/>
</dbReference>
<evidence type="ECO:0000313" key="8">
    <source>
        <dbReference type="EMBL" id="SCF32380.1"/>
    </source>
</evidence>
<protein>
    <submittedName>
        <fullName evidence="8">RNA polymerase sigma-70 factor, sigma-E family</fullName>
    </submittedName>
</protein>
<keyword evidence="9" id="KW-1185">Reference proteome</keyword>
<organism evidence="8 9">
    <name type="scientific">Micromonospora chaiyaphumensis</name>
    <dbReference type="NCBI Taxonomy" id="307119"/>
    <lineage>
        <taxon>Bacteria</taxon>
        <taxon>Bacillati</taxon>
        <taxon>Actinomycetota</taxon>
        <taxon>Actinomycetes</taxon>
        <taxon>Micromonosporales</taxon>
        <taxon>Micromonosporaceae</taxon>
        <taxon>Micromonospora</taxon>
    </lineage>
</organism>
<dbReference type="InterPro" id="IPR014325">
    <property type="entry name" value="RNA_pol_sigma-E_actinobac"/>
</dbReference>
<name>A0A1C4ZH70_9ACTN</name>
<dbReference type="NCBIfam" id="TIGR02983">
    <property type="entry name" value="SigE-fam_strep"/>
    <property type="match status" value="1"/>
</dbReference>
<evidence type="ECO:0000256" key="4">
    <source>
        <dbReference type="ARBA" id="ARBA00023125"/>
    </source>
</evidence>
<evidence type="ECO:0000313" key="9">
    <source>
        <dbReference type="Proteomes" id="UP000199629"/>
    </source>
</evidence>
<dbReference type="AlphaFoldDB" id="A0A1C4ZH70"/>
<keyword evidence="4" id="KW-0238">DNA-binding</keyword>
<keyword evidence="3" id="KW-0731">Sigma factor</keyword>
<evidence type="ECO:0000259" key="6">
    <source>
        <dbReference type="Pfam" id="PF04542"/>
    </source>
</evidence>
<dbReference type="Proteomes" id="UP000199629">
    <property type="component" value="Unassembled WGS sequence"/>
</dbReference>
<dbReference type="InterPro" id="IPR014284">
    <property type="entry name" value="RNA_pol_sigma-70_dom"/>
</dbReference>
<evidence type="ECO:0000256" key="3">
    <source>
        <dbReference type="ARBA" id="ARBA00023082"/>
    </source>
</evidence>
<sequence length="165" mass="18920">MTFEEYVGSRGPALLRLARLLTGDEHRAEDLTQDVLARAYVHWRKIAGADRPDVYVRRMLVNANTSWWRRRSSRELAVDSFAERPERGDLGGEAADRDEMWRLIRALPDRQRAVLVLRYYEDLDDATIAQILDCSPVTVRTHAMRALAQLRERCGAPTTTKGSRP</sequence>
<dbReference type="Pfam" id="PF08281">
    <property type="entry name" value="Sigma70_r4_2"/>
    <property type="match status" value="1"/>
</dbReference>
<dbReference type="InterPro" id="IPR039425">
    <property type="entry name" value="RNA_pol_sigma-70-like"/>
</dbReference>
<dbReference type="SUPFAM" id="SSF88659">
    <property type="entry name" value="Sigma3 and sigma4 domains of RNA polymerase sigma factors"/>
    <property type="match status" value="1"/>
</dbReference>
<gene>
    <name evidence="8" type="ORF">GA0070214_114159</name>
</gene>
<dbReference type="InterPro" id="IPR013324">
    <property type="entry name" value="RNA_pol_sigma_r3/r4-like"/>
</dbReference>
<comment type="similarity">
    <text evidence="1">Belongs to the sigma-70 factor family. ECF subfamily.</text>
</comment>
<dbReference type="SUPFAM" id="SSF88946">
    <property type="entry name" value="Sigma2 domain of RNA polymerase sigma factors"/>
    <property type="match status" value="1"/>
</dbReference>
<dbReference type="InterPro" id="IPR007627">
    <property type="entry name" value="RNA_pol_sigma70_r2"/>
</dbReference>
<evidence type="ECO:0000256" key="2">
    <source>
        <dbReference type="ARBA" id="ARBA00023015"/>
    </source>
</evidence>
<evidence type="ECO:0000256" key="1">
    <source>
        <dbReference type="ARBA" id="ARBA00010641"/>
    </source>
</evidence>
<dbReference type="EMBL" id="FMCS01000014">
    <property type="protein sequence ID" value="SCF32380.1"/>
    <property type="molecule type" value="Genomic_DNA"/>
</dbReference>
<dbReference type="NCBIfam" id="TIGR02937">
    <property type="entry name" value="sigma70-ECF"/>
    <property type="match status" value="1"/>
</dbReference>
<dbReference type="Pfam" id="PF04542">
    <property type="entry name" value="Sigma70_r2"/>
    <property type="match status" value="1"/>
</dbReference>
<dbReference type="InterPro" id="IPR013325">
    <property type="entry name" value="RNA_pol_sigma_r2"/>
</dbReference>
<dbReference type="GO" id="GO:0003677">
    <property type="term" value="F:DNA binding"/>
    <property type="evidence" value="ECO:0007669"/>
    <property type="project" value="UniProtKB-KW"/>
</dbReference>
<reference evidence="9" key="1">
    <citation type="submission" date="2016-06" db="EMBL/GenBank/DDBJ databases">
        <authorList>
            <person name="Varghese N."/>
            <person name="Submissions Spin"/>
        </authorList>
    </citation>
    <scope>NUCLEOTIDE SEQUENCE [LARGE SCALE GENOMIC DNA]</scope>
    <source>
        <strain evidence="9">DSM 45246</strain>
    </source>
</reference>
<dbReference type="CDD" id="cd06171">
    <property type="entry name" value="Sigma70_r4"/>
    <property type="match status" value="1"/>
</dbReference>
<dbReference type="GO" id="GO:0016987">
    <property type="term" value="F:sigma factor activity"/>
    <property type="evidence" value="ECO:0007669"/>
    <property type="project" value="UniProtKB-KW"/>
</dbReference>
<dbReference type="PANTHER" id="PTHR43133">
    <property type="entry name" value="RNA POLYMERASE ECF-TYPE SIGMA FACTO"/>
    <property type="match status" value="1"/>
</dbReference>
<feature type="domain" description="RNA polymerase sigma-70 region 2" evidence="6">
    <location>
        <begin position="11"/>
        <end position="73"/>
    </location>
</feature>